<keyword evidence="8 11" id="KW-1133">Transmembrane helix</keyword>
<keyword evidence="10 11" id="KW-0472">Membrane</keyword>
<comment type="catalytic activity">
    <reaction evidence="1">
        <text>ATP + protein L-histidine = ADP + protein N-phospho-L-histidine.</text>
        <dbReference type="EC" id="2.7.13.3"/>
    </reaction>
</comment>
<evidence type="ECO:0000313" key="15">
    <source>
        <dbReference type="Proteomes" id="UP000023430"/>
    </source>
</evidence>
<sequence>MMARRLFRSTPVRLALMLAALFTAVNLVTLGGAYLQLRAAAQAQIRESLDAGMAGFDVTATPAALATLVRARARAADPADSIYVFLGDDGRRAGNAAAVLNDGRPRLTALPDGRPLSDEGYLHEVRRLSSGVLILAESLAPLADLRRTFLALLAFSVVPTALLSLGLGTLIARRSARRVARIEATLGRLEAGELSARYDGRDHAGDDLSRIGQRVNRMAEQREAATEALRQVSADIAHDLRTPLQRISVLLADLRGHLAEDTEPARIAEAAGIEADRATQVFRALLEIAQIEGGAPAARFAPVDLVAVAREIVELYEPAADDAGIVLETDLPAAPVMVSGARDLVGQALANLIENALRHAGARARVTVAVAADGPCLVVRDTGPGIPEDERDRVLRRLYRLERSRTTPGNGLGLSLVAAIAQAHGAQLVLGDAGPGLVVTLRFPPA</sequence>
<dbReference type="InterPro" id="IPR003594">
    <property type="entry name" value="HATPase_dom"/>
</dbReference>
<evidence type="ECO:0000256" key="8">
    <source>
        <dbReference type="ARBA" id="ARBA00022989"/>
    </source>
</evidence>
<dbReference type="Pfam" id="PF02518">
    <property type="entry name" value="HATPase_c"/>
    <property type="match status" value="1"/>
</dbReference>
<keyword evidence="5" id="KW-0808">Transferase</keyword>
<dbReference type="InterPro" id="IPR036097">
    <property type="entry name" value="HisK_dim/P_sf"/>
</dbReference>
<dbReference type="CDD" id="cd00082">
    <property type="entry name" value="HisKA"/>
    <property type="match status" value="1"/>
</dbReference>
<dbReference type="EMBL" id="JAME01000019">
    <property type="protein sequence ID" value="ETX28440.1"/>
    <property type="molecule type" value="Genomic_DNA"/>
</dbReference>
<keyword evidence="4" id="KW-0597">Phosphoprotein</keyword>
<dbReference type="PANTHER" id="PTHR45436:SF8">
    <property type="entry name" value="HISTIDINE KINASE"/>
    <property type="match status" value="1"/>
</dbReference>
<reference evidence="14 15" key="1">
    <citation type="submission" date="2014-01" db="EMBL/GenBank/DDBJ databases">
        <title>Roseivivax isoporae LMG 25204 Genome Sequencing.</title>
        <authorList>
            <person name="Lai Q."/>
            <person name="Li G."/>
            <person name="Shao Z."/>
        </authorList>
    </citation>
    <scope>NUCLEOTIDE SEQUENCE [LARGE SCALE GENOMIC DNA]</scope>
    <source>
        <strain evidence="14 15">LMG 25204</strain>
    </source>
</reference>
<feature type="transmembrane region" description="Helical" evidence="11">
    <location>
        <begin position="149"/>
        <end position="172"/>
    </location>
</feature>
<keyword evidence="7" id="KW-0418">Kinase</keyword>
<dbReference type="PROSITE" id="PS50109">
    <property type="entry name" value="HIS_KIN"/>
    <property type="match status" value="1"/>
</dbReference>
<evidence type="ECO:0000256" key="3">
    <source>
        <dbReference type="ARBA" id="ARBA00012438"/>
    </source>
</evidence>
<comment type="subcellular location">
    <subcellularLocation>
        <location evidence="2">Membrane</location>
    </subcellularLocation>
</comment>
<dbReference type="GO" id="GO:0000155">
    <property type="term" value="F:phosphorelay sensor kinase activity"/>
    <property type="evidence" value="ECO:0007669"/>
    <property type="project" value="InterPro"/>
</dbReference>
<evidence type="ECO:0000256" key="5">
    <source>
        <dbReference type="ARBA" id="ARBA00022679"/>
    </source>
</evidence>
<comment type="caution">
    <text evidence="14">The sequence shown here is derived from an EMBL/GenBank/DDBJ whole genome shotgun (WGS) entry which is preliminary data.</text>
</comment>
<dbReference type="Pfam" id="PF00512">
    <property type="entry name" value="HisKA"/>
    <property type="match status" value="1"/>
</dbReference>
<dbReference type="InterPro" id="IPR005467">
    <property type="entry name" value="His_kinase_dom"/>
</dbReference>
<keyword evidence="6 11" id="KW-0812">Transmembrane</keyword>
<dbReference type="InterPro" id="IPR003661">
    <property type="entry name" value="HisK_dim/P_dom"/>
</dbReference>
<feature type="domain" description="Histidine kinase" evidence="12">
    <location>
        <begin position="235"/>
        <end position="446"/>
    </location>
</feature>
<evidence type="ECO:0000256" key="10">
    <source>
        <dbReference type="ARBA" id="ARBA00023136"/>
    </source>
</evidence>
<dbReference type="Gene3D" id="1.10.287.130">
    <property type="match status" value="1"/>
</dbReference>
<dbReference type="EC" id="2.7.13.3" evidence="3"/>
<dbReference type="SMART" id="SM00387">
    <property type="entry name" value="HATPase_c"/>
    <property type="match status" value="1"/>
</dbReference>
<evidence type="ECO:0000256" key="2">
    <source>
        <dbReference type="ARBA" id="ARBA00004370"/>
    </source>
</evidence>
<dbReference type="InterPro" id="IPR050428">
    <property type="entry name" value="TCS_sensor_his_kinase"/>
</dbReference>
<keyword evidence="9" id="KW-0902">Two-component regulatory system</keyword>
<dbReference type="SUPFAM" id="SSF55874">
    <property type="entry name" value="ATPase domain of HSP90 chaperone/DNA topoisomerase II/histidine kinase"/>
    <property type="match status" value="1"/>
</dbReference>
<dbReference type="STRING" id="1449351.RISW2_07030"/>
<name>X7F6L0_9RHOB</name>
<evidence type="ECO:0000256" key="4">
    <source>
        <dbReference type="ARBA" id="ARBA00022553"/>
    </source>
</evidence>
<dbReference type="InterPro" id="IPR036890">
    <property type="entry name" value="HATPase_C_sf"/>
</dbReference>
<gene>
    <name evidence="14" type="ORF">RISW2_07030</name>
</gene>
<proteinExistence type="predicted"/>
<evidence type="ECO:0000313" key="14">
    <source>
        <dbReference type="EMBL" id="ETX28440.1"/>
    </source>
</evidence>
<dbReference type="InterPro" id="IPR003660">
    <property type="entry name" value="HAMP_dom"/>
</dbReference>
<evidence type="ECO:0000256" key="1">
    <source>
        <dbReference type="ARBA" id="ARBA00000085"/>
    </source>
</evidence>
<evidence type="ECO:0000256" key="6">
    <source>
        <dbReference type="ARBA" id="ARBA00022692"/>
    </source>
</evidence>
<keyword evidence="15" id="KW-1185">Reference proteome</keyword>
<dbReference type="InterPro" id="IPR004358">
    <property type="entry name" value="Sig_transdc_His_kin-like_C"/>
</dbReference>
<dbReference type="PANTHER" id="PTHR45436">
    <property type="entry name" value="SENSOR HISTIDINE KINASE YKOH"/>
    <property type="match status" value="1"/>
</dbReference>
<protein>
    <recommendedName>
        <fullName evidence="3">histidine kinase</fullName>
        <ecNumber evidence="3">2.7.13.3</ecNumber>
    </recommendedName>
</protein>
<dbReference type="PROSITE" id="PS50885">
    <property type="entry name" value="HAMP"/>
    <property type="match status" value="1"/>
</dbReference>
<dbReference type="GO" id="GO:0005886">
    <property type="term" value="C:plasma membrane"/>
    <property type="evidence" value="ECO:0007669"/>
    <property type="project" value="TreeGrafter"/>
</dbReference>
<evidence type="ECO:0000256" key="9">
    <source>
        <dbReference type="ARBA" id="ARBA00023012"/>
    </source>
</evidence>
<dbReference type="Proteomes" id="UP000023430">
    <property type="component" value="Unassembled WGS sequence"/>
</dbReference>
<dbReference type="AlphaFoldDB" id="X7F6L0"/>
<evidence type="ECO:0000259" key="13">
    <source>
        <dbReference type="PROSITE" id="PS50885"/>
    </source>
</evidence>
<dbReference type="SMART" id="SM00388">
    <property type="entry name" value="HisKA"/>
    <property type="match status" value="1"/>
</dbReference>
<dbReference type="PATRIC" id="fig|1449351.3.peg.2693"/>
<organism evidence="14 15">
    <name type="scientific">Roseivivax isoporae LMG 25204</name>
    <dbReference type="NCBI Taxonomy" id="1449351"/>
    <lineage>
        <taxon>Bacteria</taxon>
        <taxon>Pseudomonadati</taxon>
        <taxon>Pseudomonadota</taxon>
        <taxon>Alphaproteobacteria</taxon>
        <taxon>Rhodobacterales</taxon>
        <taxon>Roseobacteraceae</taxon>
        <taxon>Roseivivax</taxon>
    </lineage>
</organism>
<evidence type="ECO:0000256" key="7">
    <source>
        <dbReference type="ARBA" id="ARBA00022777"/>
    </source>
</evidence>
<dbReference type="PRINTS" id="PR00344">
    <property type="entry name" value="BCTRLSENSOR"/>
</dbReference>
<evidence type="ECO:0000259" key="12">
    <source>
        <dbReference type="PROSITE" id="PS50109"/>
    </source>
</evidence>
<dbReference type="Gene3D" id="3.30.565.10">
    <property type="entry name" value="Histidine kinase-like ATPase, C-terminal domain"/>
    <property type="match status" value="1"/>
</dbReference>
<feature type="domain" description="HAMP" evidence="13">
    <location>
        <begin position="173"/>
        <end position="227"/>
    </location>
</feature>
<dbReference type="SUPFAM" id="SSF47384">
    <property type="entry name" value="Homodimeric domain of signal transducing histidine kinase"/>
    <property type="match status" value="1"/>
</dbReference>
<dbReference type="eggNOG" id="COG2205">
    <property type="taxonomic scope" value="Bacteria"/>
</dbReference>
<dbReference type="Gene3D" id="6.10.340.10">
    <property type="match status" value="1"/>
</dbReference>
<accession>X7F6L0</accession>
<evidence type="ECO:0000256" key="11">
    <source>
        <dbReference type="SAM" id="Phobius"/>
    </source>
</evidence>